<evidence type="ECO:0000256" key="7">
    <source>
        <dbReference type="HAMAP-Rule" id="MF_00009"/>
    </source>
</evidence>
<comment type="function">
    <text evidence="7">Single strand-specific metallo-endoribonuclease involved in late-stage 70S ribosome quality control and in maturation of the 3' terminus of the 16S rRNA.</text>
</comment>
<keyword evidence="6 7" id="KW-0862">Zinc</keyword>
<dbReference type="RefSeq" id="WP_129130651.1">
    <property type="nucleotide sequence ID" value="NZ_SDHW01000002.1"/>
</dbReference>
<dbReference type="NCBIfam" id="TIGR00043">
    <property type="entry name" value="rRNA maturation RNase YbeY"/>
    <property type="match status" value="1"/>
</dbReference>
<keyword evidence="7" id="KW-0963">Cytoplasm</keyword>
<feature type="binding site" evidence="7">
    <location>
        <position position="121"/>
    </location>
    <ligand>
        <name>Zn(2+)</name>
        <dbReference type="ChEBI" id="CHEBI:29105"/>
        <note>catalytic</note>
    </ligand>
</feature>
<feature type="binding site" evidence="7">
    <location>
        <position position="111"/>
    </location>
    <ligand>
        <name>Zn(2+)</name>
        <dbReference type="ChEBI" id="CHEBI:29105"/>
        <note>catalytic</note>
    </ligand>
</feature>
<comment type="cofactor">
    <cofactor evidence="7">
        <name>Zn(2+)</name>
        <dbReference type="ChEBI" id="CHEBI:29105"/>
    </cofactor>
    <text evidence="7">Binds 1 zinc ion.</text>
</comment>
<dbReference type="GO" id="GO:0006364">
    <property type="term" value="P:rRNA processing"/>
    <property type="evidence" value="ECO:0007669"/>
    <property type="project" value="UniProtKB-UniRule"/>
</dbReference>
<evidence type="ECO:0000313" key="9">
    <source>
        <dbReference type="Proteomes" id="UP000290204"/>
    </source>
</evidence>
<dbReference type="SUPFAM" id="SSF55486">
    <property type="entry name" value="Metalloproteases ('zincins'), catalytic domain"/>
    <property type="match status" value="1"/>
</dbReference>
<comment type="caution">
    <text evidence="8">The sequence shown here is derived from an EMBL/GenBank/DDBJ whole genome shotgun (WGS) entry which is preliminary data.</text>
</comment>
<feature type="binding site" evidence="7">
    <location>
        <position position="115"/>
    </location>
    <ligand>
        <name>Zn(2+)</name>
        <dbReference type="ChEBI" id="CHEBI:29105"/>
        <note>catalytic</note>
    </ligand>
</feature>
<keyword evidence="3 7" id="KW-0479">Metal-binding</keyword>
<dbReference type="Gene3D" id="3.40.390.30">
    <property type="entry name" value="Metalloproteases ('zincins'), catalytic domain"/>
    <property type="match status" value="1"/>
</dbReference>
<dbReference type="InterPro" id="IPR023091">
    <property type="entry name" value="MetalPrtase_cat_dom_sf_prd"/>
</dbReference>
<evidence type="ECO:0000256" key="1">
    <source>
        <dbReference type="ARBA" id="ARBA00010875"/>
    </source>
</evidence>
<dbReference type="Pfam" id="PF02130">
    <property type="entry name" value="YbeY"/>
    <property type="match status" value="1"/>
</dbReference>
<evidence type="ECO:0000256" key="6">
    <source>
        <dbReference type="ARBA" id="ARBA00022833"/>
    </source>
</evidence>
<dbReference type="PANTHER" id="PTHR46986:SF1">
    <property type="entry name" value="ENDORIBONUCLEASE YBEY, CHLOROPLASTIC"/>
    <property type="match status" value="1"/>
</dbReference>
<keyword evidence="4 7" id="KW-0255">Endonuclease</keyword>
<keyword evidence="2 7" id="KW-0540">Nuclease</keyword>
<dbReference type="AlphaFoldDB" id="A0A4Q1CJ64"/>
<dbReference type="PANTHER" id="PTHR46986">
    <property type="entry name" value="ENDORIBONUCLEASE YBEY, CHLOROPLASTIC"/>
    <property type="match status" value="1"/>
</dbReference>
<evidence type="ECO:0000256" key="5">
    <source>
        <dbReference type="ARBA" id="ARBA00022801"/>
    </source>
</evidence>
<dbReference type="InterPro" id="IPR002036">
    <property type="entry name" value="YbeY"/>
</dbReference>
<gene>
    <name evidence="7 8" type="primary">ybeY</name>
    <name evidence="8" type="ORF">ESA94_09515</name>
</gene>
<reference evidence="8 9" key="1">
    <citation type="submission" date="2019-01" db="EMBL/GenBank/DDBJ databases">
        <title>Lacibacter sp. strain TTM-7.</title>
        <authorList>
            <person name="Chen W.-M."/>
        </authorList>
    </citation>
    <scope>NUCLEOTIDE SEQUENCE [LARGE SCALE GENOMIC DNA]</scope>
    <source>
        <strain evidence="8 9">TTM-7</strain>
    </source>
</reference>
<comment type="subcellular location">
    <subcellularLocation>
        <location evidence="7">Cytoplasm</location>
    </subcellularLocation>
</comment>
<evidence type="ECO:0000256" key="4">
    <source>
        <dbReference type="ARBA" id="ARBA00022759"/>
    </source>
</evidence>
<keyword evidence="7" id="KW-0698">rRNA processing</keyword>
<dbReference type="PROSITE" id="PS01306">
    <property type="entry name" value="UPF0054"/>
    <property type="match status" value="1"/>
</dbReference>
<dbReference type="GO" id="GO:0004521">
    <property type="term" value="F:RNA endonuclease activity"/>
    <property type="evidence" value="ECO:0007669"/>
    <property type="project" value="UniProtKB-UniRule"/>
</dbReference>
<dbReference type="InterPro" id="IPR020549">
    <property type="entry name" value="YbeY_CS"/>
</dbReference>
<proteinExistence type="inferred from homology"/>
<keyword evidence="7" id="KW-0690">Ribosome biogenesis</keyword>
<evidence type="ECO:0000313" key="8">
    <source>
        <dbReference type="EMBL" id="RXK60690.1"/>
    </source>
</evidence>
<keyword evidence="5 7" id="KW-0378">Hydrolase</keyword>
<accession>A0A4Q1CJ64</accession>
<dbReference type="GO" id="GO:0004222">
    <property type="term" value="F:metalloendopeptidase activity"/>
    <property type="evidence" value="ECO:0007669"/>
    <property type="project" value="InterPro"/>
</dbReference>
<dbReference type="HAMAP" id="MF_00009">
    <property type="entry name" value="Endoribonucl_YbeY"/>
    <property type="match status" value="1"/>
</dbReference>
<dbReference type="OrthoDB" id="9811984at2"/>
<sequence length="143" mass="17156">MTTSCVNFFYQDIRFPFTNRNALKSAIRLLFQREKHKLHNLNIIFCKDEALLQINRDFLQHDYYTDIITFPINRSKSGIEAELYISIDRVRDNAKQGAVSFRTELHRVIFHGCLHLVGYNDKSSQQIKKMREREDHYLRLYLK</sequence>
<dbReference type="EMBL" id="SDHW01000002">
    <property type="protein sequence ID" value="RXK60690.1"/>
    <property type="molecule type" value="Genomic_DNA"/>
</dbReference>
<name>A0A4Q1CJ64_9BACT</name>
<dbReference type="GO" id="GO:0005737">
    <property type="term" value="C:cytoplasm"/>
    <property type="evidence" value="ECO:0007669"/>
    <property type="project" value="UniProtKB-SubCell"/>
</dbReference>
<evidence type="ECO:0000256" key="3">
    <source>
        <dbReference type="ARBA" id="ARBA00022723"/>
    </source>
</evidence>
<dbReference type="GO" id="GO:0008270">
    <property type="term" value="F:zinc ion binding"/>
    <property type="evidence" value="ECO:0007669"/>
    <property type="project" value="UniProtKB-UniRule"/>
</dbReference>
<organism evidence="8 9">
    <name type="scientific">Lacibacter luteus</name>
    <dbReference type="NCBI Taxonomy" id="2508719"/>
    <lineage>
        <taxon>Bacteria</taxon>
        <taxon>Pseudomonadati</taxon>
        <taxon>Bacteroidota</taxon>
        <taxon>Chitinophagia</taxon>
        <taxon>Chitinophagales</taxon>
        <taxon>Chitinophagaceae</taxon>
        <taxon>Lacibacter</taxon>
    </lineage>
</organism>
<comment type="similarity">
    <text evidence="1 7">Belongs to the endoribonuclease YbeY family.</text>
</comment>
<keyword evidence="9" id="KW-1185">Reference proteome</keyword>
<dbReference type="EC" id="3.1.-.-" evidence="7"/>
<evidence type="ECO:0000256" key="2">
    <source>
        <dbReference type="ARBA" id="ARBA00022722"/>
    </source>
</evidence>
<protein>
    <recommendedName>
        <fullName evidence="7">Endoribonuclease YbeY</fullName>
        <ecNumber evidence="7">3.1.-.-</ecNumber>
    </recommendedName>
</protein>
<dbReference type="Proteomes" id="UP000290204">
    <property type="component" value="Unassembled WGS sequence"/>
</dbReference>